<organism evidence="3 4">
    <name type="scientific">Volvox reticuliferus</name>
    <dbReference type="NCBI Taxonomy" id="1737510"/>
    <lineage>
        <taxon>Eukaryota</taxon>
        <taxon>Viridiplantae</taxon>
        <taxon>Chlorophyta</taxon>
        <taxon>core chlorophytes</taxon>
        <taxon>Chlorophyceae</taxon>
        <taxon>CS clade</taxon>
        <taxon>Chlamydomonadales</taxon>
        <taxon>Volvocaceae</taxon>
        <taxon>Volvox</taxon>
    </lineage>
</organism>
<comment type="caution">
    <text evidence="3">The sequence shown here is derived from an EMBL/GenBank/DDBJ whole genome shotgun (WGS) entry which is preliminary data.</text>
</comment>
<name>A0A8J4G1N0_9CHLO</name>
<accession>A0A8J4G1N0</accession>
<feature type="chain" id="PRO_5035246504" description="Secreted protein" evidence="2">
    <location>
        <begin position="24"/>
        <end position="123"/>
    </location>
</feature>
<dbReference type="AlphaFoldDB" id="A0A8J4G1N0"/>
<evidence type="ECO:0000256" key="2">
    <source>
        <dbReference type="SAM" id="SignalP"/>
    </source>
</evidence>
<keyword evidence="2" id="KW-0732">Signal</keyword>
<dbReference type="Proteomes" id="UP000722791">
    <property type="component" value="Unassembled WGS sequence"/>
</dbReference>
<evidence type="ECO:0000313" key="3">
    <source>
        <dbReference type="EMBL" id="GIL99541.1"/>
    </source>
</evidence>
<reference evidence="3" key="1">
    <citation type="journal article" date="2021" name="Proc. Natl. Acad. Sci. U.S.A.">
        <title>Three genomes in the algal genus Volvox reveal the fate of a haploid sex-determining region after a transition to homothallism.</title>
        <authorList>
            <person name="Yamamoto K."/>
            <person name="Hamaji T."/>
            <person name="Kawai-Toyooka H."/>
            <person name="Matsuzaki R."/>
            <person name="Takahashi F."/>
            <person name="Nishimura Y."/>
            <person name="Kawachi M."/>
            <person name="Noguchi H."/>
            <person name="Minakuchi Y."/>
            <person name="Umen J.G."/>
            <person name="Toyoda A."/>
            <person name="Nozaki H."/>
        </authorList>
    </citation>
    <scope>NUCLEOTIDE SEQUENCE</scope>
    <source>
        <strain evidence="3">NIES-3785</strain>
    </source>
</reference>
<evidence type="ECO:0000313" key="4">
    <source>
        <dbReference type="Proteomes" id="UP000722791"/>
    </source>
</evidence>
<feature type="region of interest" description="Disordered" evidence="1">
    <location>
        <begin position="90"/>
        <end position="123"/>
    </location>
</feature>
<gene>
    <name evidence="3" type="ORF">Vretimale_4682</name>
</gene>
<feature type="non-terminal residue" evidence="3">
    <location>
        <position position="123"/>
    </location>
</feature>
<evidence type="ECO:0008006" key="5">
    <source>
        <dbReference type="Google" id="ProtNLM"/>
    </source>
</evidence>
<evidence type="ECO:0000256" key="1">
    <source>
        <dbReference type="SAM" id="MobiDB-lite"/>
    </source>
</evidence>
<sequence>MTAGTISLVAAVVMLGVLPGCAGACGSGTGTPASSSTGTCSLSCSKNCAASRSKKASPTWPCFSTHTSSGGWTPVFSIVGSIGADVVGAPPGGRDVGARLRSCNNSPANSRAMPPFPTSSSRR</sequence>
<feature type="signal peptide" evidence="2">
    <location>
        <begin position="1"/>
        <end position="23"/>
    </location>
</feature>
<proteinExistence type="predicted"/>
<protein>
    <recommendedName>
        <fullName evidence="5">Secreted protein</fullName>
    </recommendedName>
</protein>
<dbReference type="EMBL" id="BNCQ01000006">
    <property type="protein sequence ID" value="GIL99541.1"/>
    <property type="molecule type" value="Genomic_DNA"/>
</dbReference>